<evidence type="ECO:0000256" key="1">
    <source>
        <dbReference type="ARBA" id="ARBA00004123"/>
    </source>
</evidence>
<feature type="domain" description="HSF-type DNA-binding" evidence="6">
    <location>
        <begin position="50"/>
        <end position="144"/>
    </location>
</feature>
<dbReference type="PANTHER" id="PTHR10015:SF206">
    <property type="entry name" value="HSF-TYPE DNA-BINDING DOMAIN-CONTAINING PROTEIN"/>
    <property type="match status" value="1"/>
</dbReference>
<dbReference type="SMART" id="SM00415">
    <property type="entry name" value="HSF"/>
    <property type="match status" value="1"/>
</dbReference>
<evidence type="ECO:0000256" key="4">
    <source>
        <dbReference type="RuleBase" id="RU004020"/>
    </source>
</evidence>
<name>A0A7S4QLL2_9STRA</name>
<dbReference type="InterPro" id="IPR036388">
    <property type="entry name" value="WH-like_DNA-bd_sf"/>
</dbReference>
<evidence type="ECO:0000256" key="2">
    <source>
        <dbReference type="ARBA" id="ARBA00023125"/>
    </source>
</evidence>
<gene>
    <name evidence="7" type="ORF">DBRI00130_LOCUS4571</name>
</gene>
<dbReference type="InterPro" id="IPR000232">
    <property type="entry name" value="HSF_DNA-bd"/>
</dbReference>
<feature type="region of interest" description="Disordered" evidence="5">
    <location>
        <begin position="329"/>
        <end position="358"/>
    </location>
</feature>
<protein>
    <recommendedName>
        <fullName evidence="6">HSF-type DNA-binding domain-containing protein</fullName>
    </recommendedName>
</protein>
<evidence type="ECO:0000313" key="7">
    <source>
        <dbReference type="EMBL" id="CAE4587288.1"/>
    </source>
</evidence>
<evidence type="ECO:0000256" key="3">
    <source>
        <dbReference type="ARBA" id="ARBA00023242"/>
    </source>
</evidence>
<feature type="compositionally biased region" description="Basic and acidic residues" evidence="5">
    <location>
        <begin position="173"/>
        <end position="182"/>
    </location>
</feature>
<dbReference type="Gene3D" id="1.10.10.10">
    <property type="entry name" value="Winged helix-like DNA-binding domain superfamily/Winged helix DNA-binding domain"/>
    <property type="match status" value="1"/>
</dbReference>
<feature type="region of interest" description="Disordered" evidence="5">
    <location>
        <begin position="151"/>
        <end position="184"/>
    </location>
</feature>
<sequence length="428" mass="45929">MSISFQSLLPKEMAPNNFSASSLLASQSHGLTAFNDIPVSETAMILPRRPVPEFLFQLTQMLSDPSNHQLIEWSGRRVVVHDPIKLEKEVLQKYFRHSKYSSFQRQMNYFGFRKNAGKGRMSPCTYENDSVSDELSSLLFIKRKTQGAASSSSKKNVKAMKVKQEPASGAHSVSDDESHETPKVPLPLHAPDICTSHAMPKIEAIDNVPLVVTAEEYGAPGTIQLSAATAPAATPPPFLISNALVKPPSFVVSSPPINQGFSPAPVGLDTVISTGACALTQPVVISALPEPTAEQIFAHHQHGVPNPLLGCSHQSMPCPLLPATAAVEAKSSNNPQEGNDSDLSSQFAPDLTLGFLPPTHQQREECNDSACLISPLPSSDTIFPSPPKSPSLVSEDGDGYYGQQNSEISLSPSSSLVDLAMLPIMPFA</sequence>
<dbReference type="PRINTS" id="PR00056">
    <property type="entry name" value="HSFDOMAIN"/>
</dbReference>
<comment type="similarity">
    <text evidence="4">Belongs to the HSF family.</text>
</comment>
<dbReference type="GO" id="GO:0003700">
    <property type="term" value="F:DNA-binding transcription factor activity"/>
    <property type="evidence" value="ECO:0007669"/>
    <property type="project" value="InterPro"/>
</dbReference>
<evidence type="ECO:0000256" key="5">
    <source>
        <dbReference type="SAM" id="MobiDB-lite"/>
    </source>
</evidence>
<dbReference type="EMBL" id="HBNS01005615">
    <property type="protein sequence ID" value="CAE4587288.1"/>
    <property type="molecule type" value="Transcribed_RNA"/>
</dbReference>
<organism evidence="7">
    <name type="scientific">Ditylum brightwellii</name>
    <dbReference type="NCBI Taxonomy" id="49249"/>
    <lineage>
        <taxon>Eukaryota</taxon>
        <taxon>Sar</taxon>
        <taxon>Stramenopiles</taxon>
        <taxon>Ochrophyta</taxon>
        <taxon>Bacillariophyta</taxon>
        <taxon>Mediophyceae</taxon>
        <taxon>Lithodesmiophycidae</taxon>
        <taxon>Lithodesmiales</taxon>
        <taxon>Lithodesmiaceae</taxon>
        <taxon>Ditylum</taxon>
    </lineage>
</organism>
<evidence type="ECO:0000259" key="6">
    <source>
        <dbReference type="SMART" id="SM00415"/>
    </source>
</evidence>
<dbReference type="FunFam" id="1.10.10.10:FF:000286">
    <property type="entry name" value="Heat shock transcription factor"/>
    <property type="match status" value="1"/>
</dbReference>
<feature type="compositionally biased region" description="Polar residues" evidence="5">
    <location>
        <begin position="330"/>
        <end position="347"/>
    </location>
</feature>
<dbReference type="Pfam" id="PF00447">
    <property type="entry name" value="HSF_DNA-bind"/>
    <property type="match status" value="1"/>
</dbReference>
<dbReference type="SUPFAM" id="SSF46785">
    <property type="entry name" value="Winged helix' DNA-binding domain"/>
    <property type="match status" value="1"/>
</dbReference>
<dbReference type="AlphaFoldDB" id="A0A7S4QLL2"/>
<dbReference type="GO" id="GO:0005634">
    <property type="term" value="C:nucleus"/>
    <property type="evidence" value="ECO:0007669"/>
    <property type="project" value="UniProtKB-SubCell"/>
</dbReference>
<reference evidence="7" key="1">
    <citation type="submission" date="2021-01" db="EMBL/GenBank/DDBJ databases">
        <authorList>
            <person name="Corre E."/>
            <person name="Pelletier E."/>
            <person name="Niang G."/>
            <person name="Scheremetjew M."/>
            <person name="Finn R."/>
            <person name="Kale V."/>
            <person name="Holt S."/>
            <person name="Cochrane G."/>
            <person name="Meng A."/>
            <person name="Brown T."/>
            <person name="Cohen L."/>
        </authorList>
    </citation>
    <scope>NUCLEOTIDE SEQUENCE</scope>
    <source>
        <strain evidence="7">GSO104</strain>
    </source>
</reference>
<accession>A0A7S4QLL2</accession>
<keyword evidence="2" id="KW-0238">DNA-binding</keyword>
<dbReference type="PANTHER" id="PTHR10015">
    <property type="entry name" value="HEAT SHOCK TRANSCRIPTION FACTOR"/>
    <property type="match status" value="1"/>
</dbReference>
<feature type="region of interest" description="Disordered" evidence="5">
    <location>
        <begin position="378"/>
        <end position="407"/>
    </location>
</feature>
<dbReference type="GO" id="GO:0043565">
    <property type="term" value="F:sequence-specific DNA binding"/>
    <property type="evidence" value="ECO:0007669"/>
    <property type="project" value="InterPro"/>
</dbReference>
<comment type="subcellular location">
    <subcellularLocation>
        <location evidence="1">Nucleus</location>
    </subcellularLocation>
</comment>
<dbReference type="InterPro" id="IPR036390">
    <property type="entry name" value="WH_DNA-bd_sf"/>
</dbReference>
<keyword evidence="3" id="KW-0539">Nucleus</keyword>
<proteinExistence type="inferred from homology"/>